<dbReference type="Pfam" id="PF00012">
    <property type="entry name" value="HSP70"/>
    <property type="match status" value="1"/>
</dbReference>
<comment type="caution">
    <text evidence="10">The sequence shown here is derived from an EMBL/GenBank/DDBJ whole genome shotgun (WGS) entry which is preliminary data.</text>
</comment>
<evidence type="ECO:0000256" key="5">
    <source>
        <dbReference type="ARBA" id="ARBA00022824"/>
    </source>
</evidence>
<dbReference type="AlphaFoldDB" id="A0A9P5N5S4"/>
<dbReference type="InterPro" id="IPR013126">
    <property type="entry name" value="Hsp_70_fam"/>
</dbReference>
<keyword evidence="6" id="KW-0067">ATP-binding</keyword>
<dbReference type="PROSITE" id="PS01036">
    <property type="entry name" value="HSP70_3"/>
    <property type="match status" value="1"/>
</dbReference>
<evidence type="ECO:0000313" key="11">
    <source>
        <dbReference type="Proteomes" id="UP000759537"/>
    </source>
</evidence>
<evidence type="ECO:0000256" key="4">
    <source>
        <dbReference type="ARBA" id="ARBA00022741"/>
    </source>
</evidence>
<accession>A0A9P5N5S4</accession>
<dbReference type="InterPro" id="IPR043129">
    <property type="entry name" value="ATPase_NBD"/>
</dbReference>
<dbReference type="Gene3D" id="2.60.34.10">
    <property type="entry name" value="Substrate Binding Domain Of DNAk, Chain A, domain 1"/>
    <property type="match status" value="1"/>
</dbReference>
<dbReference type="PANTHER" id="PTHR45639">
    <property type="entry name" value="HSC70CB, ISOFORM G-RELATED"/>
    <property type="match status" value="1"/>
</dbReference>
<dbReference type="GO" id="GO:0140662">
    <property type="term" value="F:ATP-dependent protein folding chaperone"/>
    <property type="evidence" value="ECO:0007669"/>
    <property type="project" value="InterPro"/>
</dbReference>
<dbReference type="Gene3D" id="1.20.1270.10">
    <property type="match status" value="1"/>
</dbReference>
<dbReference type="GO" id="GO:0030968">
    <property type="term" value="P:endoplasmic reticulum unfolded protein response"/>
    <property type="evidence" value="ECO:0007669"/>
    <property type="project" value="TreeGrafter"/>
</dbReference>
<dbReference type="SUPFAM" id="SSF100934">
    <property type="entry name" value="Heat shock protein 70kD (HSP70), C-terminal subdomain"/>
    <property type="match status" value="1"/>
</dbReference>
<dbReference type="CDD" id="cd10230">
    <property type="entry name" value="ASKHA_NBD_HSP70_HYOU1"/>
    <property type="match status" value="1"/>
</dbReference>
<feature type="signal peptide" evidence="9">
    <location>
        <begin position="1"/>
        <end position="25"/>
    </location>
</feature>
<dbReference type="GO" id="GO:0034663">
    <property type="term" value="C:endoplasmic reticulum chaperone complex"/>
    <property type="evidence" value="ECO:0007669"/>
    <property type="project" value="TreeGrafter"/>
</dbReference>
<dbReference type="PRINTS" id="PR00301">
    <property type="entry name" value="HEATSHOCK70"/>
</dbReference>
<dbReference type="InterPro" id="IPR029048">
    <property type="entry name" value="HSP70_C_sf"/>
</dbReference>
<dbReference type="GO" id="GO:0005524">
    <property type="term" value="F:ATP binding"/>
    <property type="evidence" value="ECO:0007669"/>
    <property type="project" value="UniProtKB-KW"/>
</dbReference>
<keyword evidence="7" id="KW-0143">Chaperone</keyword>
<protein>
    <submittedName>
        <fullName evidence="10">Heat shock protein 70 family</fullName>
    </submittedName>
</protein>
<dbReference type="Proteomes" id="UP000759537">
    <property type="component" value="Unassembled WGS sequence"/>
</dbReference>
<evidence type="ECO:0000256" key="3">
    <source>
        <dbReference type="ARBA" id="ARBA00022729"/>
    </source>
</evidence>
<evidence type="ECO:0000256" key="8">
    <source>
        <dbReference type="SAM" id="MobiDB-lite"/>
    </source>
</evidence>
<feature type="region of interest" description="Disordered" evidence="8">
    <location>
        <begin position="785"/>
        <end position="855"/>
    </location>
</feature>
<evidence type="ECO:0000256" key="7">
    <source>
        <dbReference type="ARBA" id="ARBA00023186"/>
    </source>
</evidence>
<proteinExistence type="inferred from homology"/>
<evidence type="ECO:0000256" key="1">
    <source>
        <dbReference type="ARBA" id="ARBA00004319"/>
    </source>
</evidence>
<reference evidence="10" key="2">
    <citation type="journal article" date="2020" name="Nat. Commun.">
        <title>Large-scale genome sequencing of mycorrhizal fungi provides insights into the early evolution of symbiotic traits.</title>
        <authorList>
            <person name="Miyauchi S."/>
            <person name="Kiss E."/>
            <person name="Kuo A."/>
            <person name="Drula E."/>
            <person name="Kohler A."/>
            <person name="Sanchez-Garcia M."/>
            <person name="Morin E."/>
            <person name="Andreopoulos B."/>
            <person name="Barry K.W."/>
            <person name="Bonito G."/>
            <person name="Buee M."/>
            <person name="Carver A."/>
            <person name="Chen C."/>
            <person name="Cichocki N."/>
            <person name="Clum A."/>
            <person name="Culley D."/>
            <person name="Crous P.W."/>
            <person name="Fauchery L."/>
            <person name="Girlanda M."/>
            <person name="Hayes R.D."/>
            <person name="Keri Z."/>
            <person name="LaButti K."/>
            <person name="Lipzen A."/>
            <person name="Lombard V."/>
            <person name="Magnuson J."/>
            <person name="Maillard F."/>
            <person name="Murat C."/>
            <person name="Nolan M."/>
            <person name="Ohm R.A."/>
            <person name="Pangilinan J."/>
            <person name="Pereira M.F."/>
            <person name="Perotto S."/>
            <person name="Peter M."/>
            <person name="Pfister S."/>
            <person name="Riley R."/>
            <person name="Sitrit Y."/>
            <person name="Stielow J.B."/>
            <person name="Szollosi G."/>
            <person name="Zifcakova L."/>
            <person name="Stursova M."/>
            <person name="Spatafora J.W."/>
            <person name="Tedersoo L."/>
            <person name="Vaario L.M."/>
            <person name="Yamada A."/>
            <person name="Yan M."/>
            <person name="Wang P."/>
            <person name="Xu J."/>
            <person name="Bruns T."/>
            <person name="Baldrian P."/>
            <person name="Vilgalys R."/>
            <person name="Dunand C."/>
            <person name="Henrissat B."/>
            <person name="Grigoriev I.V."/>
            <person name="Hibbett D."/>
            <person name="Nagy L.G."/>
            <person name="Martin F.M."/>
        </authorList>
    </citation>
    <scope>NUCLEOTIDE SEQUENCE</scope>
    <source>
        <strain evidence="10">Prilba</strain>
    </source>
</reference>
<keyword evidence="4" id="KW-0547">Nucleotide-binding</keyword>
<dbReference type="FunFam" id="3.90.640.10:FF:000010">
    <property type="entry name" value="heat shock 70 kDa protein 14"/>
    <property type="match status" value="1"/>
</dbReference>
<keyword evidence="3 9" id="KW-0732">Signal</keyword>
<feature type="region of interest" description="Disordered" evidence="8">
    <location>
        <begin position="567"/>
        <end position="597"/>
    </location>
</feature>
<dbReference type="PANTHER" id="PTHR45639:SF3">
    <property type="entry name" value="HYPOXIA UP-REGULATED PROTEIN 1"/>
    <property type="match status" value="1"/>
</dbReference>
<dbReference type="OrthoDB" id="10262720at2759"/>
<comment type="subcellular location">
    <subcellularLocation>
        <location evidence="1">Endoplasmic reticulum lumen</location>
    </subcellularLocation>
</comment>
<dbReference type="Gene3D" id="3.30.420.40">
    <property type="match status" value="2"/>
</dbReference>
<evidence type="ECO:0000256" key="2">
    <source>
        <dbReference type="ARBA" id="ARBA00007381"/>
    </source>
</evidence>
<name>A0A9P5N5S4_9AGAM</name>
<feature type="chain" id="PRO_5040161454" evidence="9">
    <location>
        <begin position="26"/>
        <end position="855"/>
    </location>
</feature>
<dbReference type="Gene3D" id="3.90.640.10">
    <property type="entry name" value="Actin, Chain A, domain 4"/>
    <property type="match status" value="1"/>
</dbReference>
<feature type="compositionally biased region" description="Low complexity" evidence="8">
    <location>
        <begin position="574"/>
        <end position="597"/>
    </location>
</feature>
<dbReference type="GO" id="GO:0005788">
    <property type="term" value="C:endoplasmic reticulum lumen"/>
    <property type="evidence" value="ECO:0007669"/>
    <property type="project" value="UniProtKB-SubCell"/>
</dbReference>
<evidence type="ECO:0000313" key="10">
    <source>
        <dbReference type="EMBL" id="KAF8487093.1"/>
    </source>
</evidence>
<keyword evidence="11" id="KW-1185">Reference proteome</keyword>
<gene>
    <name evidence="10" type="ORF">DFH94DRAFT_702893</name>
</gene>
<dbReference type="Gene3D" id="3.30.30.30">
    <property type="match status" value="1"/>
</dbReference>
<dbReference type="InterPro" id="IPR029047">
    <property type="entry name" value="HSP70_peptide-bd_sf"/>
</dbReference>
<dbReference type="InterPro" id="IPR018181">
    <property type="entry name" value="Heat_shock_70_CS"/>
</dbReference>
<dbReference type="EMBL" id="WHVB01000001">
    <property type="protein sequence ID" value="KAF8487093.1"/>
    <property type="molecule type" value="Genomic_DNA"/>
</dbReference>
<keyword evidence="5" id="KW-0256">Endoplasmic reticulum</keyword>
<organism evidence="10 11">
    <name type="scientific">Russula ochroleuca</name>
    <dbReference type="NCBI Taxonomy" id="152965"/>
    <lineage>
        <taxon>Eukaryota</taxon>
        <taxon>Fungi</taxon>
        <taxon>Dikarya</taxon>
        <taxon>Basidiomycota</taxon>
        <taxon>Agaricomycotina</taxon>
        <taxon>Agaricomycetes</taxon>
        <taxon>Russulales</taxon>
        <taxon>Russulaceae</taxon>
        <taxon>Russula</taxon>
    </lineage>
</organism>
<keyword evidence="10" id="KW-0346">Stress response</keyword>
<evidence type="ECO:0000256" key="9">
    <source>
        <dbReference type="SAM" id="SignalP"/>
    </source>
</evidence>
<reference evidence="10" key="1">
    <citation type="submission" date="2019-10" db="EMBL/GenBank/DDBJ databases">
        <authorList>
            <consortium name="DOE Joint Genome Institute"/>
            <person name="Kuo A."/>
            <person name="Miyauchi S."/>
            <person name="Kiss E."/>
            <person name="Drula E."/>
            <person name="Kohler A."/>
            <person name="Sanchez-Garcia M."/>
            <person name="Andreopoulos B."/>
            <person name="Barry K.W."/>
            <person name="Bonito G."/>
            <person name="Buee M."/>
            <person name="Carver A."/>
            <person name="Chen C."/>
            <person name="Cichocki N."/>
            <person name="Clum A."/>
            <person name="Culley D."/>
            <person name="Crous P.W."/>
            <person name="Fauchery L."/>
            <person name="Girlanda M."/>
            <person name="Hayes R."/>
            <person name="Keri Z."/>
            <person name="LaButti K."/>
            <person name="Lipzen A."/>
            <person name="Lombard V."/>
            <person name="Magnuson J."/>
            <person name="Maillard F."/>
            <person name="Morin E."/>
            <person name="Murat C."/>
            <person name="Nolan M."/>
            <person name="Ohm R."/>
            <person name="Pangilinan J."/>
            <person name="Pereira M."/>
            <person name="Perotto S."/>
            <person name="Peter M."/>
            <person name="Riley R."/>
            <person name="Sitrit Y."/>
            <person name="Stielow B."/>
            <person name="Szollosi G."/>
            <person name="Zifcakova L."/>
            <person name="Stursova M."/>
            <person name="Spatafora J.W."/>
            <person name="Tedersoo L."/>
            <person name="Vaario L.-M."/>
            <person name="Yamada A."/>
            <person name="Yan M."/>
            <person name="Wang P."/>
            <person name="Xu J."/>
            <person name="Bruns T."/>
            <person name="Baldrian P."/>
            <person name="Vilgalys R."/>
            <person name="Henrissat B."/>
            <person name="Grigoriev I.V."/>
            <person name="Hibbett D."/>
            <person name="Nagy L.G."/>
            <person name="Martin F.M."/>
        </authorList>
    </citation>
    <scope>NUCLEOTIDE SEQUENCE</scope>
    <source>
        <strain evidence="10">Prilba</strain>
    </source>
</reference>
<dbReference type="SUPFAM" id="SSF53067">
    <property type="entry name" value="Actin-like ATPase domain"/>
    <property type="match status" value="2"/>
</dbReference>
<sequence>MNAFGRRLAILSLFSLFLFSSTALATTVLAIDYGSDYIKASLIKPGMPFDVILDKDSKRKIRSSVAWKNGERLFGQDAFNLATRFPKDSYNSLKYLLGMPANADIISYYTSFAPPDVAPSTRFTAAVRRGSSTAARESGAVPATWDVEELVAMQLAYVRALAVDVAGPGERVQDVVVTVPAFFSQFERDAIADAVELAGLRLLALVNDGSAVAVNYAMTRQFPQRERHIVYDAGAASTRATVVTFAGQGKKQDTTLLTVNGVGYDRVAGGTELDRRMREILVEEFEHKHGVRIRDDPKAMMKLWKEAERLKAILSANNEASSRVESVYNDIDFSMKVTRQVFESACADMKVRFVQPMYEALDNANLTLADIDSVILTGGATRIPMVRAALAAVVGEEKLAMNVNSDEAAVLGAALHGATLSRQFRTKNIKLSDIAPYDVQVSYLAEAKSTDASDAPPRTITSLAFAKGSRTGTRKTLTFRRKNDFSLAFSYKSPPASEIPVEMLDARISGVAEALANITEADGIDPVIKVTILFSESGFVSVPEAIAYAEMKDDSLAGKLKGLFGDGPSAEDGSTSTVDSSASSSPPKTTKAPATPKDITVPLNVTVKFPSVAPMGLEQKREARQRLIKMEAEEAAIAAREEQRNILEGYLYKLRDLLESDSQHPFVTHSQEPERRAISRQLKDVSSWFHTHADNAQTKDFIEKRSSLEALERPIVHRIKEIEEFPQALNMSQMWNWRTRLFLTEALDNLTAEERAGTTGRYTKVELDELEKTLKEHETWLNERVEKQKSVPMNRDPVIDTGEMRKRAKVLETQLQRLSQKKPPRVRPSSSSKTQVPLPTDEPESGGGQGKHDEL</sequence>
<evidence type="ECO:0000256" key="6">
    <source>
        <dbReference type="ARBA" id="ARBA00022840"/>
    </source>
</evidence>
<comment type="similarity">
    <text evidence="2">Belongs to the heat shock protein 70 family.</text>
</comment>